<feature type="transmembrane region" description="Helical" evidence="7">
    <location>
        <begin position="420"/>
        <end position="441"/>
    </location>
</feature>
<feature type="transmembrane region" description="Helical" evidence="7">
    <location>
        <begin position="150"/>
        <end position="171"/>
    </location>
</feature>
<dbReference type="Gene3D" id="3.30.70.1450">
    <property type="entry name" value="Regulator of K+ conductance, C-terminal domain"/>
    <property type="match status" value="2"/>
</dbReference>
<evidence type="ECO:0000313" key="10">
    <source>
        <dbReference type="EMBL" id="KAA6349766.1"/>
    </source>
</evidence>
<feature type="transmembrane region" description="Helical" evidence="7">
    <location>
        <begin position="298"/>
        <end position="320"/>
    </location>
</feature>
<dbReference type="PANTHER" id="PTHR42751">
    <property type="entry name" value="SODIUM/HYDROGEN EXCHANGER FAMILY/TRKA DOMAIN PROTEIN"/>
    <property type="match status" value="1"/>
</dbReference>
<dbReference type="InterPro" id="IPR036721">
    <property type="entry name" value="RCK_C_sf"/>
</dbReference>
<gene>
    <name evidence="9" type="ORF">EZS27_002829</name>
    <name evidence="10" type="ORF">EZS27_002846</name>
</gene>
<dbReference type="GO" id="GO:0016020">
    <property type="term" value="C:membrane"/>
    <property type="evidence" value="ECO:0007669"/>
    <property type="project" value="UniProtKB-SubCell"/>
</dbReference>
<dbReference type="GO" id="GO:0015297">
    <property type="term" value="F:antiporter activity"/>
    <property type="evidence" value="ECO:0007669"/>
    <property type="project" value="InterPro"/>
</dbReference>
<feature type="transmembrane region" description="Helical" evidence="7">
    <location>
        <begin position="6"/>
        <end position="25"/>
    </location>
</feature>
<evidence type="ECO:0000256" key="6">
    <source>
        <dbReference type="ARBA" id="ARBA00023136"/>
    </source>
</evidence>
<feature type="transmembrane region" description="Helical" evidence="7">
    <location>
        <begin position="500"/>
        <end position="522"/>
    </location>
</feature>
<feature type="domain" description="RCK C-terminal" evidence="8">
    <location>
        <begin position="580"/>
        <end position="664"/>
    </location>
</feature>
<evidence type="ECO:0000256" key="7">
    <source>
        <dbReference type="SAM" id="Phobius"/>
    </source>
</evidence>
<evidence type="ECO:0000256" key="3">
    <source>
        <dbReference type="ARBA" id="ARBA00022448"/>
    </source>
</evidence>
<feature type="domain" description="RCK C-terminal" evidence="8">
    <location>
        <begin position="669"/>
        <end position="752"/>
    </location>
</feature>
<reference evidence="10" key="1">
    <citation type="submission" date="2019-03" db="EMBL/GenBank/DDBJ databases">
        <title>Single cell metagenomics reveals metabolic interactions within the superorganism composed of flagellate Streblomastix strix and complex community of Bacteroidetes bacteria on its surface.</title>
        <authorList>
            <person name="Treitli S.C."/>
            <person name="Kolisko M."/>
            <person name="Husnik F."/>
            <person name="Keeling P."/>
            <person name="Hampl V."/>
        </authorList>
    </citation>
    <scope>NUCLEOTIDE SEQUENCE</scope>
    <source>
        <strain evidence="10">STM</strain>
    </source>
</reference>
<feature type="transmembrane region" description="Helical" evidence="7">
    <location>
        <begin position="120"/>
        <end position="138"/>
    </location>
</feature>
<comment type="similarity">
    <text evidence="2">Belongs to the monovalent cation:proton antiporter 2 (CPA2) transporter (TC 2.A.37) family.</text>
</comment>
<keyword evidence="4 7" id="KW-0812">Transmembrane</keyword>
<evidence type="ECO:0000256" key="5">
    <source>
        <dbReference type="ARBA" id="ARBA00022989"/>
    </source>
</evidence>
<dbReference type="PANTHER" id="PTHR42751:SF3">
    <property type="entry name" value="SODIUM_GLUTAMATE SYMPORTER"/>
    <property type="match status" value="1"/>
</dbReference>
<protein>
    <submittedName>
        <fullName evidence="10">Inner membrane protein YbaL</fullName>
    </submittedName>
</protein>
<evidence type="ECO:0000313" key="9">
    <source>
        <dbReference type="EMBL" id="KAA6349749.1"/>
    </source>
</evidence>
<name>A0A5J4SU95_9ZZZZ</name>
<keyword evidence="6 7" id="KW-0472">Membrane</keyword>
<evidence type="ECO:0000256" key="2">
    <source>
        <dbReference type="ARBA" id="ARBA00005551"/>
    </source>
</evidence>
<evidence type="ECO:0000259" key="8">
    <source>
        <dbReference type="PROSITE" id="PS51202"/>
    </source>
</evidence>
<dbReference type="AlphaFoldDB" id="A0A5J4SU95"/>
<comment type="caution">
    <text evidence="10">The sequence shown here is derived from an EMBL/GenBank/DDBJ whole genome shotgun (WGS) entry which is preliminary data.</text>
</comment>
<feature type="transmembrane region" description="Helical" evidence="7">
    <location>
        <begin position="358"/>
        <end position="378"/>
    </location>
</feature>
<feature type="transmembrane region" description="Helical" evidence="7">
    <location>
        <begin position="59"/>
        <end position="76"/>
    </location>
</feature>
<dbReference type="InterPro" id="IPR006037">
    <property type="entry name" value="RCK_C"/>
</dbReference>
<dbReference type="EMBL" id="SNRY01000040">
    <property type="protein sequence ID" value="KAA6349749.1"/>
    <property type="molecule type" value="Genomic_DNA"/>
</dbReference>
<feature type="transmembrane region" description="Helical" evidence="7">
    <location>
        <begin position="273"/>
        <end position="292"/>
    </location>
</feature>
<feature type="transmembrane region" description="Helical" evidence="7">
    <location>
        <begin position="83"/>
        <end position="108"/>
    </location>
</feature>
<dbReference type="PROSITE" id="PS51202">
    <property type="entry name" value="RCK_C"/>
    <property type="match status" value="2"/>
</dbReference>
<evidence type="ECO:0000256" key="4">
    <source>
        <dbReference type="ARBA" id="ARBA00022692"/>
    </source>
</evidence>
<feature type="transmembrane region" description="Helical" evidence="7">
    <location>
        <begin position="461"/>
        <end position="479"/>
    </location>
</feature>
<evidence type="ECO:0000256" key="1">
    <source>
        <dbReference type="ARBA" id="ARBA00004141"/>
    </source>
</evidence>
<dbReference type="Pfam" id="PF02080">
    <property type="entry name" value="TrkA_C"/>
    <property type="match status" value="2"/>
</dbReference>
<keyword evidence="3" id="KW-0813">Transport</keyword>
<feature type="transmembrane region" description="Helical" evidence="7">
    <location>
        <begin position="244"/>
        <end position="261"/>
    </location>
</feature>
<dbReference type="GO" id="GO:1902600">
    <property type="term" value="P:proton transmembrane transport"/>
    <property type="evidence" value="ECO:0007669"/>
    <property type="project" value="InterPro"/>
</dbReference>
<dbReference type="InterPro" id="IPR038770">
    <property type="entry name" value="Na+/solute_symporter_sf"/>
</dbReference>
<keyword evidence="5 7" id="KW-1133">Transmembrane helix</keyword>
<dbReference type="Pfam" id="PF00999">
    <property type="entry name" value="Na_H_Exchanger"/>
    <property type="match status" value="1"/>
</dbReference>
<accession>A0A5J4SU95</accession>
<feature type="transmembrane region" description="Helical" evidence="7">
    <location>
        <begin position="32"/>
        <end position="53"/>
    </location>
</feature>
<feature type="transmembrane region" description="Helical" evidence="7">
    <location>
        <begin position="191"/>
        <end position="210"/>
    </location>
</feature>
<comment type="subcellular location">
    <subcellularLocation>
        <location evidence="1">Membrane</location>
        <topology evidence="1">Multi-pass membrane protein</topology>
    </subcellularLocation>
</comment>
<organism evidence="10">
    <name type="scientific">termite gut metagenome</name>
    <dbReference type="NCBI Taxonomy" id="433724"/>
    <lineage>
        <taxon>unclassified sequences</taxon>
        <taxon>metagenomes</taxon>
        <taxon>organismal metagenomes</taxon>
    </lineage>
</organism>
<feature type="transmembrane region" description="Helical" evidence="7">
    <location>
        <begin position="332"/>
        <end position="352"/>
    </location>
</feature>
<dbReference type="SUPFAM" id="SSF116726">
    <property type="entry name" value="TrkA C-terminal domain-like"/>
    <property type="match status" value="2"/>
</dbReference>
<dbReference type="EMBL" id="SNRY01000040">
    <property type="protein sequence ID" value="KAA6349766.1"/>
    <property type="molecule type" value="Genomic_DNA"/>
</dbReference>
<feature type="transmembrane region" description="Helical" evidence="7">
    <location>
        <begin position="222"/>
        <end position="238"/>
    </location>
</feature>
<dbReference type="GO" id="GO:0006813">
    <property type="term" value="P:potassium ion transport"/>
    <property type="evidence" value="ECO:0007669"/>
    <property type="project" value="InterPro"/>
</dbReference>
<dbReference type="Gene3D" id="1.20.1530.20">
    <property type="match status" value="1"/>
</dbReference>
<proteinExistence type="inferred from homology"/>
<dbReference type="InterPro" id="IPR006153">
    <property type="entry name" value="Cation/H_exchanger_TM"/>
</dbReference>
<sequence>MEHLHDFIGDLAIILISAGTATVLFKWLKQPVVLGYIVAGFIAGPYITWLPTVTDMGNVQIWADIGVIFLLFALGLEFSFKRLIAVGGTASVATSVNMGSMIVIGYIVGQFLGWSQMDSIFLGGMLSMSSTTIIIKAFNDMGLQKQKFAGIVFGMLIVEDLAAIIMMVLLSTLAVSNRIAGAELLTDALRLMFFVLVWFIVGIYVIPTLLKRLQQYLNDETLLVIAVGLCLGMVLFASHAGFSAALGAFIMGSILAETVIVKRVEHLIEPVKNLFGAIFFVSVGMLIDPHIIWDYAALILILTAVVLVGRVFFATAGVLASGEGLKVSLQSGFSLAQIGEFSFIIATLGTSLGVISSTLYPIIVTVSVITTFTTPYCIRAANPAYGFLEKRIPKNWEKLLTGYAASKYKTVNKQNDWHKLLKSILTMTAIYFTTSLAVKFICEQVVTPFIVGYVPGIGGRIVAATITLVLMAPFLRAIMMKKNHSTEFRNLWSDNHFNRGALISLVTLRIALCMVLVLSVLIPLFPRATALMVVIALLAVWLIIFIQGFKTQSRKIEARFLENLNHKQKVEAEKVAILPAFAHQLLSKEIHIEEVEVSPSSPKIGKTLHELDYRKTTGVSIVKILRGNRKINIPDAGERLYPYDRVIVAGSDEDIQGLIRSIAESRSAEAGKEMPECRIELSQYVVEAASAFIGKTLAELNIQKKTECMIVGIERNEEPKKIFAGFTLAEGDTLLLAGEKEKLDVFEQNMGLPVQSD</sequence>
<feature type="transmembrane region" description="Helical" evidence="7">
    <location>
        <begin position="528"/>
        <end position="549"/>
    </location>
</feature>
<dbReference type="GO" id="GO:0008324">
    <property type="term" value="F:monoatomic cation transmembrane transporter activity"/>
    <property type="evidence" value="ECO:0007669"/>
    <property type="project" value="InterPro"/>
</dbReference>